<dbReference type="GO" id="GO:0043190">
    <property type="term" value="C:ATP-binding cassette (ABC) transporter complex"/>
    <property type="evidence" value="ECO:0007669"/>
    <property type="project" value="InterPro"/>
</dbReference>
<sequence length="563" mass="61253">MASRDRLTDRRSFLKAAGGAAAAATLAGCIGGETGDETTSSGDGTGDGNGGSGGTLTYARGSSSGSLDFQNSTSGEVAKVTNQLYDTLIAFKPGKTSLTEGLATNWNVDGKTVTLDLRKDVKFHSGEDFTADDFVATYRRFVDEDYEYYPGKKYASSYGPYTLGVVKDVKADGDHKLTINLEKKYAPILPNLAMFVSAVHSKKAIEEKGKGLKSDPDGTGPFKLKNWDQSNNRVRLEKNEDYWGDGPYVDEVVFTVVGNNTSRAQTLDSGDAQIIDGLGAQSSQQVKKSGNAELVSDAGINIGYMAFNMAKVEAFQKKKVRQAISHAINTKAIVDTIFKGIAKEANQPIPSSVMGYNDSLSPYAYDKEKAQKLLNEAGYGDGFSFELATFKNPRTYNPSPIQAAQTVKSNLKEVGIDVTINQQAFDPFLNYTETGKHDACFLGWMTDNADPDNFHYALLHPGVSIDDVPDGQDWISFDTDGFNTLNVAGWANTDFMKLVEDAQVTYDNEARKKKYKKAGKIAHDEAPWVFMDHAKDLRGVHNSVSGFKLAPISGPYLRLVKLN</sequence>
<feature type="region of interest" description="Disordered" evidence="4">
    <location>
        <begin position="32"/>
        <end position="57"/>
    </location>
</feature>
<dbReference type="SUPFAM" id="SSF53850">
    <property type="entry name" value="Periplasmic binding protein-like II"/>
    <property type="match status" value="1"/>
</dbReference>
<feature type="compositionally biased region" description="Gly residues" evidence="4">
    <location>
        <begin position="43"/>
        <end position="54"/>
    </location>
</feature>
<evidence type="ECO:0000313" key="9">
    <source>
        <dbReference type="Proteomes" id="UP000184203"/>
    </source>
</evidence>
<evidence type="ECO:0000256" key="4">
    <source>
        <dbReference type="SAM" id="MobiDB-lite"/>
    </source>
</evidence>
<dbReference type="EMBL" id="FRAN01000003">
    <property type="protein sequence ID" value="SHK92209.1"/>
    <property type="molecule type" value="Genomic_DNA"/>
</dbReference>
<gene>
    <name evidence="7" type="ORF">SAMN05444342_2630</name>
    <name evidence="6" type="ORF">ZOD2009_12110</name>
</gene>
<dbReference type="PROSITE" id="PS51318">
    <property type="entry name" value="TAT"/>
    <property type="match status" value="1"/>
</dbReference>
<dbReference type="InterPro" id="IPR030678">
    <property type="entry name" value="Peptide/Ni-bd"/>
</dbReference>
<evidence type="ECO:0000313" key="7">
    <source>
        <dbReference type="EMBL" id="SHK92209.1"/>
    </source>
</evidence>
<keyword evidence="3" id="KW-0732">Signal</keyword>
<evidence type="ECO:0000256" key="1">
    <source>
        <dbReference type="ARBA" id="ARBA00005695"/>
    </source>
</evidence>
<evidence type="ECO:0000313" key="8">
    <source>
        <dbReference type="Proteomes" id="UP000003751"/>
    </source>
</evidence>
<dbReference type="PANTHER" id="PTHR30290">
    <property type="entry name" value="PERIPLASMIC BINDING COMPONENT OF ABC TRANSPORTER"/>
    <property type="match status" value="1"/>
</dbReference>
<evidence type="ECO:0000256" key="2">
    <source>
        <dbReference type="ARBA" id="ARBA00022448"/>
    </source>
</evidence>
<organism evidence="6 8">
    <name type="scientific">Haladaptatus paucihalophilus DX253</name>
    <dbReference type="NCBI Taxonomy" id="797209"/>
    <lineage>
        <taxon>Archaea</taxon>
        <taxon>Methanobacteriati</taxon>
        <taxon>Methanobacteriota</taxon>
        <taxon>Stenosarchaea group</taxon>
        <taxon>Halobacteria</taxon>
        <taxon>Halobacteriales</taxon>
        <taxon>Haladaptataceae</taxon>
        <taxon>Haladaptatus</taxon>
    </lineage>
</organism>
<dbReference type="PIRSF" id="PIRSF002741">
    <property type="entry name" value="MppA"/>
    <property type="match status" value="1"/>
</dbReference>
<dbReference type="GO" id="GO:1904680">
    <property type="term" value="F:peptide transmembrane transporter activity"/>
    <property type="evidence" value="ECO:0007669"/>
    <property type="project" value="TreeGrafter"/>
</dbReference>
<reference evidence="7" key="2">
    <citation type="submission" date="2016-11" db="EMBL/GenBank/DDBJ databases">
        <authorList>
            <person name="Jaros S."/>
            <person name="Januszkiewicz K."/>
            <person name="Wedrychowicz H."/>
        </authorList>
    </citation>
    <scope>NUCLEOTIDE SEQUENCE [LARGE SCALE GENOMIC DNA]</scope>
    <source>
        <strain evidence="7">DX253</strain>
    </source>
</reference>
<dbReference type="InterPro" id="IPR006311">
    <property type="entry name" value="TAT_signal"/>
</dbReference>
<dbReference type="PROSITE" id="PS51257">
    <property type="entry name" value="PROKAR_LIPOPROTEIN"/>
    <property type="match status" value="1"/>
</dbReference>
<dbReference type="InterPro" id="IPR000914">
    <property type="entry name" value="SBP_5_dom"/>
</dbReference>
<dbReference type="OrthoDB" id="194307at2157"/>
<dbReference type="RefSeq" id="WP_007980118.1">
    <property type="nucleotide sequence ID" value="NZ_AEMG01000009.1"/>
</dbReference>
<dbReference type="Proteomes" id="UP000184203">
    <property type="component" value="Unassembled WGS sequence"/>
</dbReference>
<keyword evidence="9" id="KW-1185">Reference proteome</keyword>
<dbReference type="EMBL" id="AEMG01000009">
    <property type="protein sequence ID" value="EFW92221.1"/>
    <property type="molecule type" value="Genomic_DNA"/>
</dbReference>
<keyword evidence="2" id="KW-0813">Transport</keyword>
<dbReference type="PATRIC" id="fig|797209.4.peg.2384"/>
<protein>
    <submittedName>
        <fullName evidence="6">ABC-type transport system periplasmic substrate-binding protein</fullName>
    </submittedName>
    <submittedName>
        <fullName evidence="7">Peptide/nickel transport system substrate-binding protein</fullName>
    </submittedName>
</protein>
<feature type="domain" description="Solute-binding protein family 5" evidence="5">
    <location>
        <begin position="99"/>
        <end position="462"/>
    </location>
</feature>
<comment type="similarity">
    <text evidence="1">Belongs to the bacterial solute-binding protein 5 family.</text>
</comment>
<dbReference type="Proteomes" id="UP000003751">
    <property type="component" value="Unassembled WGS sequence"/>
</dbReference>
<reference evidence="6 8" key="1">
    <citation type="journal article" date="2014" name="ISME J.">
        <title>Trehalose/2-sulfotrehalose biosynthesis and glycine-betaine uptake are widely spread mechanisms for osmoadaptation in the Halobacteriales.</title>
        <authorList>
            <person name="Youssef N.H."/>
            <person name="Savage-Ashlock K.N."/>
            <person name="McCully A.L."/>
            <person name="Luedtke B."/>
            <person name="Shaw E.I."/>
            <person name="Hoff W.D."/>
            <person name="Elshahed M.S."/>
        </authorList>
    </citation>
    <scope>NUCLEOTIDE SEQUENCE [LARGE SCALE GENOMIC DNA]</scope>
    <source>
        <strain evidence="6 8">DX253</strain>
    </source>
</reference>
<evidence type="ECO:0000313" key="6">
    <source>
        <dbReference type="EMBL" id="EFW92221.1"/>
    </source>
</evidence>
<dbReference type="Gene3D" id="3.40.190.10">
    <property type="entry name" value="Periplasmic binding protein-like II"/>
    <property type="match status" value="1"/>
</dbReference>
<dbReference type="Gene3D" id="3.10.105.10">
    <property type="entry name" value="Dipeptide-binding Protein, Domain 3"/>
    <property type="match status" value="1"/>
</dbReference>
<dbReference type="Gene3D" id="3.90.76.10">
    <property type="entry name" value="Dipeptide-binding Protein, Domain 1"/>
    <property type="match status" value="1"/>
</dbReference>
<dbReference type="GO" id="GO:0042597">
    <property type="term" value="C:periplasmic space"/>
    <property type="evidence" value="ECO:0007669"/>
    <property type="project" value="UniProtKB-ARBA"/>
</dbReference>
<dbReference type="Pfam" id="PF00496">
    <property type="entry name" value="SBP_bac_5"/>
    <property type="match status" value="1"/>
</dbReference>
<dbReference type="eggNOG" id="arCOG01534">
    <property type="taxonomic scope" value="Archaea"/>
</dbReference>
<evidence type="ECO:0000256" key="3">
    <source>
        <dbReference type="ARBA" id="ARBA00022729"/>
    </source>
</evidence>
<dbReference type="PANTHER" id="PTHR30290:SF9">
    <property type="entry name" value="OLIGOPEPTIDE-BINDING PROTEIN APPA"/>
    <property type="match status" value="1"/>
</dbReference>
<accession>E7QUE2</accession>
<proteinExistence type="inferred from homology"/>
<dbReference type="GO" id="GO:0015833">
    <property type="term" value="P:peptide transport"/>
    <property type="evidence" value="ECO:0007669"/>
    <property type="project" value="TreeGrafter"/>
</dbReference>
<name>E7QUE2_HALPU</name>
<dbReference type="AlphaFoldDB" id="E7QUE2"/>
<dbReference type="STRING" id="797209.GCA_000376445_02373"/>
<reference evidence="9" key="3">
    <citation type="submission" date="2016-11" db="EMBL/GenBank/DDBJ databases">
        <authorList>
            <person name="Varghese N."/>
            <person name="Submissions S."/>
        </authorList>
    </citation>
    <scope>NUCLEOTIDE SEQUENCE [LARGE SCALE GENOMIC DNA]</scope>
    <source>
        <strain evidence="9">DX253</strain>
    </source>
</reference>
<dbReference type="InterPro" id="IPR023765">
    <property type="entry name" value="SBP_5_CS"/>
</dbReference>
<evidence type="ECO:0000259" key="5">
    <source>
        <dbReference type="Pfam" id="PF00496"/>
    </source>
</evidence>
<dbReference type="CDD" id="cd08493">
    <property type="entry name" value="PBP2_DppA_like"/>
    <property type="match status" value="1"/>
</dbReference>
<dbReference type="InterPro" id="IPR039424">
    <property type="entry name" value="SBP_5"/>
</dbReference>
<dbReference type="PROSITE" id="PS01040">
    <property type="entry name" value="SBP_BACTERIAL_5"/>
    <property type="match status" value="1"/>
</dbReference>